<organism evidence="1 2">
    <name type="scientific">Puccinia triticina</name>
    <dbReference type="NCBI Taxonomy" id="208348"/>
    <lineage>
        <taxon>Eukaryota</taxon>
        <taxon>Fungi</taxon>
        <taxon>Dikarya</taxon>
        <taxon>Basidiomycota</taxon>
        <taxon>Pucciniomycotina</taxon>
        <taxon>Pucciniomycetes</taxon>
        <taxon>Pucciniales</taxon>
        <taxon>Pucciniaceae</taxon>
        <taxon>Puccinia</taxon>
    </lineage>
</organism>
<protein>
    <submittedName>
        <fullName evidence="1">Uncharacterized protein</fullName>
    </submittedName>
</protein>
<sequence length="81" mass="9044">MVKKSLNTRALSSKRIEAARREEVVASSTTATAGIHTDIAPTSQGLGAGEEDFLFPKIYIRRRKTRRYTRCILHSSHASLE</sequence>
<gene>
    <name evidence="1" type="ORF">PtA15_8A355</name>
</gene>
<dbReference type="RefSeq" id="XP_053023006.1">
    <property type="nucleotide sequence ID" value="XM_053171776.1"/>
</dbReference>
<evidence type="ECO:0000313" key="2">
    <source>
        <dbReference type="Proteomes" id="UP001164743"/>
    </source>
</evidence>
<dbReference type="EMBL" id="CP110428">
    <property type="protein sequence ID" value="WAQ87451.1"/>
    <property type="molecule type" value="Genomic_DNA"/>
</dbReference>
<proteinExistence type="predicted"/>
<evidence type="ECO:0000313" key="1">
    <source>
        <dbReference type="EMBL" id="WAQ87451.1"/>
    </source>
</evidence>
<keyword evidence="2" id="KW-1185">Reference proteome</keyword>
<dbReference type="Proteomes" id="UP001164743">
    <property type="component" value="Chromosome 8A"/>
</dbReference>
<reference evidence="1" key="1">
    <citation type="submission" date="2022-10" db="EMBL/GenBank/DDBJ databases">
        <title>Puccinia triticina Genome sequencing and assembly.</title>
        <authorList>
            <person name="Li C."/>
        </authorList>
    </citation>
    <scope>NUCLEOTIDE SEQUENCE</scope>
    <source>
        <strain evidence="1">Pt15</strain>
    </source>
</reference>
<accession>A0ABY7CQB8</accession>
<name>A0ABY7CQB8_9BASI</name>
<dbReference type="GeneID" id="77812671"/>